<sequence>MKKKFDEEKVINDAAAKKARTAARTTRGRKK</sequence>
<reference evidence="2" key="1">
    <citation type="submission" date="2018-05" db="EMBL/GenBank/DDBJ databases">
        <authorList>
            <person name="Lanie J.A."/>
            <person name="Ng W.-L."/>
            <person name="Kazmierczak K.M."/>
            <person name="Andrzejewski T.M."/>
            <person name="Davidsen T.M."/>
            <person name="Wayne K.J."/>
            <person name="Tettelin H."/>
            <person name="Glass J.I."/>
            <person name="Rusch D."/>
            <person name="Podicherti R."/>
            <person name="Tsui H.-C.T."/>
            <person name="Winkler M.E."/>
        </authorList>
    </citation>
    <scope>NUCLEOTIDE SEQUENCE</scope>
</reference>
<gene>
    <name evidence="2" type="ORF">METZ01_LOCUS384930</name>
</gene>
<feature type="region of interest" description="Disordered" evidence="1">
    <location>
        <begin position="1"/>
        <end position="31"/>
    </location>
</feature>
<evidence type="ECO:0000256" key="1">
    <source>
        <dbReference type="SAM" id="MobiDB-lite"/>
    </source>
</evidence>
<dbReference type="EMBL" id="UINC01143258">
    <property type="protein sequence ID" value="SVD32076.1"/>
    <property type="molecule type" value="Genomic_DNA"/>
</dbReference>
<dbReference type="AlphaFoldDB" id="A0A382UCT3"/>
<name>A0A382UCT3_9ZZZZ</name>
<feature type="compositionally biased region" description="Basic residues" evidence="1">
    <location>
        <begin position="17"/>
        <end position="31"/>
    </location>
</feature>
<evidence type="ECO:0000313" key="2">
    <source>
        <dbReference type="EMBL" id="SVD32076.1"/>
    </source>
</evidence>
<feature type="compositionally biased region" description="Basic and acidic residues" evidence="1">
    <location>
        <begin position="1"/>
        <end position="11"/>
    </location>
</feature>
<accession>A0A382UCT3</accession>
<protein>
    <submittedName>
        <fullName evidence="2">Uncharacterized protein</fullName>
    </submittedName>
</protein>
<proteinExistence type="predicted"/>
<organism evidence="2">
    <name type="scientific">marine metagenome</name>
    <dbReference type="NCBI Taxonomy" id="408172"/>
    <lineage>
        <taxon>unclassified sequences</taxon>
        <taxon>metagenomes</taxon>
        <taxon>ecological metagenomes</taxon>
    </lineage>
</organism>